<dbReference type="PANTHER" id="PTHR12352:SF30">
    <property type="entry name" value="FI05255P"/>
    <property type="match status" value="1"/>
</dbReference>
<dbReference type="InterPro" id="IPR011992">
    <property type="entry name" value="EF-hand-dom_pair"/>
</dbReference>
<dbReference type="GO" id="GO:0005509">
    <property type="term" value="F:calcium ion binding"/>
    <property type="evidence" value="ECO:0007669"/>
    <property type="project" value="InterPro"/>
</dbReference>
<evidence type="ECO:0000256" key="5">
    <source>
        <dbReference type="ARBA" id="ARBA00023180"/>
    </source>
</evidence>
<evidence type="ECO:0000259" key="7">
    <source>
        <dbReference type="PROSITE" id="PS50222"/>
    </source>
</evidence>
<dbReference type="PROSITE" id="PS00018">
    <property type="entry name" value="EF_HAND_1"/>
    <property type="match status" value="2"/>
</dbReference>
<evidence type="ECO:0000256" key="4">
    <source>
        <dbReference type="ARBA" id="ARBA00023157"/>
    </source>
</evidence>
<accession>A0A914VKN9</accession>
<dbReference type="InterPro" id="IPR002048">
    <property type="entry name" value="EF_hand_dom"/>
</dbReference>
<evidence type="ECO:0000313" key="9">
    <source>
        <dbReference type="WBParaSite" id="PSAMB.scaffold2163size24935.g16688.t1"/>
    </source>
</evidence>
<dbReference type="Pfam" id="PF10591">
    <property type="entry name" value="SPARC_Ca_bdg"/>
    <property type="match status" value="1"/>
</dbReference>
<dbReference type="AlphaFoldDB" id="A0A914VKN9"/>
<keyword evidence="5" id="KW-0325">Glycoprotein</keyword>
<name>A0A914VKN9_9BILA</name>
<keyword evidence="4" id="KW-1015">Disulfide bond</keyword>
<dbReference type="PANTHER" id="PTHR12352">
    <property type="entry name" value="SECRETED MODULAR CALCIUM-BINDING PROTEIN"/>
    <property type="match status" value="1"/>
</dbReference>
<evidence type="ECO:0000256" key="2">
    <source>
        <dbReference type="ARBA" id="ARBA00022525"/>
    </source>
</evidence>
<proteinExistence type="predicted"/>
<keyword evidence="8" id="KW-1185">Reference proteome</keyword>
<reference evidence="9" key="1">
    <citation type="submission" date="2022-11" db="UniProtKB">
        <authorList>
            <consortium name="WormBaseParasite"/>
        </authorList>
    </citation>
    <scope>IDENTIFICATION</scope>
</reference>
<evidence type="ECO:0000256" key="1">
    <source>
        <dbReference type="ARBA" id="ARBA00004613"/>
    </source>
</evidence>
<dbReference type="CDD" id="cd16234">
    <property type="entry name" value="EFh_SPARC_SMOC"/>
    <property type="match status" value="1"/>
</dbReference>
<keyword evidence="2" id="KW-0964">Secreted</keyword>
<dbReference type="InterPro" id="IPR019577">
    <property type="entry name" value="SPARC/Testican_Ca-bd-dom"/>
</dbReference>
<dbReference type="GO" id="GO:0005615">
    <property type="term" value="C:extracellular space"/>
    <property type="evidence" value="ECO:0007669"/>
    <property type="project" value="TreeGrafter"/>
</dbReference>
<dbReference type="GO" id="GO:0005604">
    <property type="term" value="C:basement membrane"/>
    <property type="evidence" value="ECO:0007669"/>
    <property type="project" value="TreeGrafter"/>
</dbReference>
<dbReference type="InterPro" id="IPR051950">
    <property type="entry name" value="Dev_reg/Prot_inhib"/>
</dbReference>
<keyword evidence="3" id="KW-0106">Calcium</keyword>
<dbReference type="WBParaSite" id="PSAMB.scaffold2163size24935.g16688.t1">
    <property type="protein sequence ID" value="PSAMB.scaffold2163size24935.g16688.t1"/>
    <property type="gene ID" value="PSAMB.scaffold2163size24935.g16688"/>
</dbReference>
<dbReference type="InterPro" id="IPR018247">
    <property type="entry name" value="EF_Hand_1_Ca_BS"/>
</dbReference>
<feature type="domain" description="EF-hand" evidence="7">
    <location>
        <begin position="108"/>
        <end position="143"/>
    </location>
</feature>
<evidence type="ECO:0000313" key="8">
    <source>
        <dbReference type="Proteomes" id="UP000887566"/>
    </source>
</evidence>
<evidence type="ECO:0000256" key="3">
    <source>
        <dbReference type="ARBA" id="ARBA00022837"/>
    </source>
</evidence>
<dbReference type="PROSITE" id="PS50222">
    <property type="entry name" value="EF_HAND_2"/>
    <property type="match status" value="1"/>
</dbReference>
<dbReference type="GO" id="GO:0008201">
    <property type="term" value="F:heparin binding"/>
    <property type="evidence" value="ECO:0007669"/>
    <property type="project" value="TreeGrafter"/>
</dbReference>
<protein>
    <submittedName>
        <fullName evidence="9">EF-hand domain-containing protein</fullName>
    </submittedName>
</protein>
<comment type="subcellular location">
    <subcellularLocation>
        <location evidence="1">Secreted</location>
    </subcellularLocation>
</comment>
<dbReference type="Gene3D" id="1.10.238.10">
    <property type="entry name" value="EF-hand"/>
    <property type="match status" value="1"/>
</dbReference>
<dbReference type="GO" id="GO:0050840">
    <property type="term" value="F:extracellular matrix binding"/>
    <property type="evidence" value="ECO:0007669"/>
    <property type="project" value="TreeGrafter"/>
</dbReference>
<organism evidence="8 9">
    <name type="scientific">Plectus sambesii</name>
    <dbReference type="NCBI Taxonomy" id="2011161"/>
    <lineage>
        <taxon>Eukaryota</taxon>
        <taxon>Metazoa</taxon>
        <taxon>Ecdysozoa</taxon>
        <taxon>Nematoda</taxon>
        <taxon>Chromadorea</taxon>
        <taxon>Plectida</taxon>
        <taxon>Plectina</taxon>
        <taxon>Plectoidea</taxon>
        <taxon>Plectidae</taxon>
        <taxon>Plectus</taxon>
    </lineage>
</organism>
<feature type="region of interest" description="Disordered" evidence="6">
    <location>
        <begin position="1"/>
        <end position="22"/>
    </location>
</feature>
<dbReference type="SUPFAM" id="SSF47473">
    <property type="entry name" value="EF-hand"/>
    <property type="match status" value="1"/>
</dbReference>
<dbReference type="Proteomes" id="UP000887566">
    <property type="component" value="Unplaced"/>
</dbReference>
<evidence type="ECO:0000256" key="6">
    <source>
        <dbReference type="SAM" id="MobiDB-lite"/>
    </source>
</evidence>
<dbReference type="GO" id="GO:0030198">
    <property type="term" value="P:extracellular matrix organization"/>
    <property type="evidence" value="ECO:0007669"/>
    <property type="project" value="TreeGrafter"/>
</dbReference>
<sequence>MLSTKCAAPTTPQPHPFRPWTSEKQRRVEIAALWHSCARFCLAGGLDRPPVTGGGGRDWKSCGASDAAGCGCKAKKQSKFFKRFFSTIETDMIMVTGDQSSDSDVMSNREKIVRWKFAQLDTNKNNRLERKEWKAYRQEMKQWNKVRRCGRNFMRFCDVDGNKKITLPEWLQCTIEADTPPSPVIPSPDLPPRNPFLDILKSE</sequence>